<feature type="signal peptide" evidence="1">
    <location>
        <begin position="1"/>
        <end position="24"/>
    </location>
</feature>
<name>A0ABM8YXT6_9PROT</name>
<protein>
    <recommendedName>
        <fullName evidence="4">DUF2490 domain-containing protein</fullName>
    </recommendedName>
</protein>
<gene>
    <name evidence="2" type="ORF">NTG6680_0949</name>
</gene>
<organism evidence="2 3">
    <name type="scientific">Candidatus Nitrotoga arctica</name>
    <dbReference type="NCBI Taxonomy" id="453162"/>
    <lineage>
        <taxon>Bacteria</taxon>
        <taxon>Pseudomonadati</taxon>
        <taxon>Pseudomonadota</taxon>
        <taxon>Betaproteobacteria</taxon>
        <taxon>Nitrosomonadales</taxon>
        <taxon>Gallionellaceae</taxon>
        <taxon>Candidatus Nitrotoga</taxon>
    </lineage>
</organism>
<dbReference type="InterPro" id="IPR019619">
    <property type="entry name" value="DUF2490"/>
</dbReference>
<evidence type="ECO:0000313" key="2">
    <source>
        <dbReference type="EMBL" id="CAG9932202.1"/>
    </source>
</evidence>
<proteinExistence type="predicted"/>
<sequence>MLNKINMSTALTISGLLLSGPVIAAKDINDFQTWGTATAVGSLENVNPALKNFKYWAEFQGRFGDDTSRFSQAIIRPGIGYAINNTTSVWVGYALVPTAEPFSKTTFNERRFWQQLLWNNKFSFGSVTSRSRLEERLAPRLGDDTAIRFRQMFKVSVPLAAAPAYSVVASDEYFLNLNNNDWGPHKGFDQNRAFIGIGYNFNKEIKSEIGYMNQYINRPLTSVNRNDHILSINFYFNY</sequence>
<feature type="chain" id="PRO_5046219873" description="DUF2490 domain-containing protein" evidence="1">
    <location>
        <begin position="25"/>
        <end position="238"/>
    </location>
</feature>
<keyword evidence="3" id="KW-1185">Reference proteome</keyword>
<dbReference type="Pfam" id="PF10677">
    <property type="entry name" value="DUF2490"/>
    <property type="match status" value="1"/>
</dbReference>
<dbReference type="Proteomes" id="UP000839052">
    <property type="component" value="Chromosome"/>
</dbReference>
<reference evidence="2 3" key="1">
    <citation type="submission" date="2021-10" db="EMBL/GenBank/DDBJ databases">
        <authorList>
            <person name="Koch H."/>
        </authorList>
    </citation>
    <scope>NUCLEOTIDE SEQUENCE [LARGE SCALE GENOMIC DNA]</scope>
    <source>
        <strain evidence="2">6680</strain>
    </source>
</reference>
<dbReference type="EMBL" id="OU912926">
    <property type="protein sequence ID" value="CAG9932202.1"/>
    <property type="molecule type" value="Genomic_DNA"/>
</dbReference>
<evidence type="ECO:0008006" key="4">
    <source>
        <dbReference type="Google" id="ProtNLM"/>
    </source>
</evidence>
<evidence type="ECO:0000313" key="3">
    <source>
        <dbReference type="Proteomes" id="UP000839052"/>
    </source>
</evidence>
<accession>A0ABM8YXT6</accession>
<keyword evidence="1" id="KW-0732">Signal</keyword>
<evidence type="ECO:0000256" key="1">
    <source>
        <dbReference type="SAM" id="SignalP"/>
    </source>
</evidence>